<proteinExistence type="predicted"/>
<protein>
    <submittedName>
        <fullName evidence="1">Uncharacterized protein</fullName>
    </submittedName>
</protein>
<dbReference type="EMBL" id="JAMZNK010000031">
    <property type="protein sequence ID" value="MDA6071242.1"/>
    <property type="molecule type" value="Genomic_DNA"/>
</dbReference>
<evidence type="ECO:0000313" key="1">
    <source>
        <dbReference type="EMBL" id="MDA6071242.1"/>
    </source>
</evidence>
<keyword evidence="2" id="KW-1185">Reference proteome</keyword>
<name>A0ABT4WFA1_9FLAO</name>
<dbReference type="Proteomes" id="UP001212170">
    <property type="component" value="Unassembled WGS sequence"/>
</dbReference>
<evidence type="ECO:0000313" key="2">
    <source>
        <dbReference type="Proteomes" id="UP001212170"/>
    </source>
</evidence>
<sequence>LIAIAHNFSKWIAKIRLGNFNLIFDLVEALEKFIEDPILAQIYIFQETLCKSTSIIKERGRLFRQPLLLKFYWSQITANSCSTLVMRKK</sequence>
<feature type="non-terminal residue" evidence="1">
    <location>
        <position position="1"/>
    </location>
</feature>
<gene>
    <name evidence="1" type="ORF">NJT12_16615</name>
</gene>
<reference evidence="1 2" key="1">
    <citation type="journal article" date="2023" name="Chemosphere">
        <title>Whole genome analysis of Flavobacterium aziz-sancarii sp. nov., isolated from Ardley Island (Antarctica), revealed a rich resistome and bioremediation potential.</title>
        <authorList>
            <person name="Otur C."/>
            <person name="Okay S."/>
            <person name="Kurt-Kizildogan A."/>
        </authorList>
    </citation>
    <scope>NUCLEOTIDE SEQUENCE [LARGE SCALE GENOMIC DNA]</scope>
    <source>
        <strain evidence="1 2">AC</strain>
    </source>
</reference>
<accession>A0ABT4WFA1</accession>
<comment type="caution">
    <text evidence="1">The sequence shown here is derived from an EMBL/GenBank/DDBJ whole genome shotgun (WGS) entry which is preliminary data.</text>
</comment>
<organism evidence="1 2">
    <name type="scientific">Flavobacterium azizsancarii</name>
    <dbReference type="NCBI Taxonomy" id="2961580"/>
    <lineage>
        <taxon>Bacteria</taxon>
        <taxon>Pseudomonadati</taxon>
        <taxon>Bacteroidota</taxon>
        <taxon>Flavobacteriia</taxon>
        <taxon>Flavobacteriales</taxon>
        <taxon>Flavobacteriaceae</taxon>
        <taxon>Flavobacterium</taxon>
    </lineage>
</organism>
<dbReference type="RefSeq" id="WP_271337058.1">
    <property type="nucleotide sequence ID" value="NZ_JAMZNK010000031.1"/>
</dbReference>